<proteinExistence type="predicted"/>
<name>A0A0B7A2R4_9EUPU</name>
<gene>
    <name evidence="1" type="primary">ORF90798</name>
</gene>
<dbReference type="AlphaFoldDB" id="A0A0B7A2R4"/>
<dbReference type="EMBL" id="HACG01027511">
    <property type="protein sequence ID" value="CEK74376.1"/>
    <property type="molecule type" value="Transcribed_RNA"/>
</dbReference>
<evidence type="ECO:0000313" key="1">
    <source>
        <dbReference type="EMBL" id="CEK74376.1"/>
    </source>
</evidence>
<feature type="non-terminal residue" evidence="1">
    <location>
        <position position="49"/>
    </location>
</feature>
<organism evidence="1">
    <name type="scientific">Arion vulgaris</name>
    <dbReference type="NCBI Taxonomy" id="1028688"/>
    <lineage>
        <taxon>Eukaryota</taxon>
        <taxon>Metazoa</taxon>
        <taxon>Spiralia</taxon>
        <taxon>Lophotrochozoa</taxon>
        <taxon>Mollusca</taxon>
        <taxon>Gastropoda</taxon>
        <taxon>Heterobranchia</taxon>
        <taxon>Euthyneura</taxon>
        <taxon>Panpulmonata</taxon>
        <taxon>Eupulmonata</taxon>
        <taxon>Stylommatophora</taxon>
        <taxon>Helicina</taxon>
        <taxon>Arionoidea</taxon>
        <taxon>Arionidae</taxon>
        <taxon>Arion</taxon>
    </lineage>
</organism>
<sequence>MKLSPEAWPATTGTSWDTALCPVRQLSQRLPSYLDLSATSPSVQTGLHG</sequence>
<accession>A0A0B7A2R4</accession>
<protein>
    <submittedName>
        <fullName evidence="1">Uncharacterized protein</fullName>
    </submittedName>
</protein>
<reference evidence="1" key="1">
    <citation type="submission" date="2014-12" db="EMBL/GenBank/DDBJ databases">
        <title>Insight into the proteome of Arion vulgaris.</title>
        <authorList>
            <person name="Aradska J."/>
            <person name="Bulat T."/>
            <person name="Smidak R."/>
            <person name="Sarate P."/>
            <person name="Gangsoo J."/>
            <person name="Sialana F."/>
            <person name="Bilban M."/>
            <person name="Lubec G."/>
        </authorList>
    </citation>
    <scope>NUCLEOTIDE SEQUENCE</scope>
    <source>
        <tissue evidence="1">Skin</tissue>
    </source>
</reference>